<sequence length="32" mass="3967">MKFFSFISECLLYQDVISLWKNRRILDIVFIQ</sequence>
<protein>
    <submittedName>
        <fullName evidence="1">Uncharacterized protein</fullName>
    </submittedName>
</protein>
<reference evidence="1" key="1">
    <citation type="submission" date="2018-02" db="EMBL/GenBank/DDBJ databases">
        <title>Rhizophora mucronata_Transcriptome.</title>
        <authorList>
            <person name="Meera S.P."/>
            <person name="Sreeshan A."/>
            <person name="Augustine A."/>
        </authorList>
    </citation>
    <scope>NUCLEOTIDE SEQUENCE</scope>
    <source>
        <tissue evidence="1">Leaf</tissue>
    </source>
</reference>
<dbReference type="AlphaFoldDB" id="A0A2P2R477"/>
<proteinExistence type="predicted"/>
<evidence type="ECO:0000313" key="1">
    <source>
        <dbReference type="EMBL" id="MBX74066.1"/>
    </source>
</evidence>
<name>A0A2P2R477_RHIMU</name>
<accession>A0A2P2R477</accession>
<dbReference type="EMBL" id="GGEC01093582">
    <property type="protein sequence ID" value="MBX74066.1"/>
    <property type="molecule type" value="Transcribed_RNA"/>
</dbReference>
<organism evidence="1">
    <name type="scientific">Rhizophora mucronata</name>
    <name type="common">Asiatic mangrove</name>
    <dbReference type="NCBI Taxonomy" id="61149"/>
    <lineage>
        <taxon>Eukaryota</taxon>
        <taxon>Viridiplantae</taxon>
        <taxon>Streptophyta</taxon>
        <taxon>Embryophyta</taxon>
        <taxon>Tracheophyta</taxon>
        <taxon>Spermatophyta</taxon>
        <taxon>Magnoliopsida</taxon>
        <taxon>eudicotyledons</taxon>
        <taxon>Gunneridae</taxon>
        <taxon>Pentapetalae</taxon>
        <taxon>rosids</taxon>
        <taxon>fabids</taxon>
        <taxon>Malpighiales</taxon>
        <taxon>Rhizophoraceae</taxon>
        <taxon>Rhizophora</taxon>
    </lineage>
</organism>